<dbReference type="AlphaFoldDB" id="A0A5N7A947"/>
<sequence length="106" mass="11927">MTGKGKRMTGWTIAKRTIGTPLASGSGILDPQHLRPHYAAADRAKIFPGHPTLYGRLRLKVQLEVKLPFDLRLSFLHFLVFRLVHLLLLLLPAFLVFPPALSFPFV</sequence>
<dbReference type="EMBL" id="ML737614">
    <property type="protein sequence ID" value="KAE8366397.1"/>
    <property type="molecule type" value="Genomic_DNA"/>
</dbReference>
<gene>
    <name evidence="2" type="ORF">BDV27DRAFT_92782</name>
</gene>
<feature type="transmembrane region" description="Helical" evidence="1">
    <location>
        <begin position="75"/>
        <end position="97"/>
    </location>
</feature>
<dbReference type="RefSeq" id="XP_031929478.1">
    <property type="nucleotide sequence ID" value="XM_032077971.1"/>
</dbReference>
<keyword evidence="1" id="KW-1133">Transmembrane helix</keyword>
<dbReference type="GeneID" id="43662417"/>
<evidence type="ECO:0000313" key="3">
    <source>
        <dbReference type="Proteomes" id="UP000326268"/>
    </source>
</evidence>
<keyword evidence="1" id="KW-0812">Transmembrane</keyword>
<reference evidence="2 3" key="1">
    <citation type="submission" date="2019-04" db="EMBL/GenBank/DDBJ databases">
        <title>Friends and foes A comparative genomics studyof 23 Aspergillus species from section Flavi.</title>
        <authorList>
            <consortium name="DOE Joint Genome Institute"/>
            <person name="Kjaerbolling I."/>
            <person name="Vesth T."/>
            <person name="Frisvad J.C."/>
            <person name="Nybo J.L."/>
            <person name="Theobald S."/>
            <person name="Kildgaard S."/>
            <person name="Isbrandt T."/>
            <person name="Kuo A."/>
            <person name="Sato A."/>
            <person name="Lyhne E.K."/>
            <person name="Kogle M.E."/>
            <person name="Wiebenga A."/>
            <person name="Kun R.S."/>
            <person name="Lubbers R.J."/>
            <person name="Makela M.R."/>
            <person name="Barry K."/>
            <person name="Chovatia M."/>
            <person name="Clum A."/>
            <person name="Daum C."/>
            <person name="Haridas S."/>
            <person name="He G."/>
            <person name="LaButti K."/>
            <person name="Lipzen A."/>
            <person name="Mondo S."/>
            <person name="Riley R."/>
            <person name="Salamov A."/>
            <person name="Simmons B.A."/>
            <person name="Magnuson J.K."/>
            <person name="Henrissat B."/>
            <person name="Mortensen U.H."/>
            <person name="Larsen T.O."/>
            <person name="Devries R.P."/>
            <person name="Grigoriev I.V."/>
            <person name="Machida M."/>
            <person name="Baker S.E."/>
            <person name="Andersen M.R."/>
        </authorList>
    </citation>
    <scope>NUCLEOTIDE SEQUENCE [LARGE SCALE GENOMIC DNA]</scope>
    <source>
        <strain evidence="2 3">CBS 763.97</strain>
    </source>
</reference>
<accession>A0A5N7A947</accession>
<keyword evidence="3" id="KW-1185">Reference proteome</keyword>
<evidence type="ECO:0000313" key="2">
    <source>
        <dbReference type="EMBL" id="KAE8366397.1"/>
    </source>
</evidence>
<name>A0A5N7A947_9EURO</name>
<keyword evidence="1" id="KW-0472">Membrane</keyword>
<organism evidence="2 3">
    <name type="scientific">Aspergillus caelatus</name>
    <dbReference type="NCBI Taxonomy" id="61420"/>
    <lineage>
        <taxon>Eukaryota</taxon>
        <taxon>Fungi</taxon>
        <taxon>Dikarya</taxon>
        <taxon>Ascomycota</taxon>
        <taxon>Pezizomycotina</taxon>
        <taxon>Eurotiomycetes</taxon>
        <taxon>Eurotiomycetidae</taxon>
        <taxon>Eurotiales</taxon>
        <taxon>Aspergillaceae</taxon>
        <taxon>Aspergillus</taxon>
        <taxon>Aspergillus subgen. Circumdati</taxon>
    </lineage>
</organism>
<protein>
    <submittedName>
        <fullName evidence="2">Uncharacterized protein</fullName>
    </submittedName>
</protein>
<dbReference type="Proteomes" id="UP000326268">
    <property type="component" value="Unassembled WGS sequence"/>
</dbReference>
<proteinExistence type="predicted"/>
<evidence type="ECO:0000256" key="1">
    <source>
        <dbReference type="SAM" id="Phobius"/>
    </source>
</evidence>